<keyword evidence="4" id="KW-0804">Transcription</keyword>
<feature type="compositionally biased region" description="Low complexity" evidence="7">
    <location>
        <begin position="609"/>
        <end position="635"/>
    </location>
</feature>
<dbReference type="GO" id="GO:0046983">
    <property type="term" value="F:protein dimerization activity"/>
    <property type="evidence" value="ECO:0007669"/>
    <property type="project" value="InterPro"/>
</dbReference>
<organism evidence="9 10">
    <name type="scientific">Arxiozyma heterogenica</name>
    <dbReference type="NCBI Taxonomy" id="278026"/>
    <lineage>
        <taxon>Eukaryota</taxon>
        <taxon>Fungi</taxon>
        <taxon>Dikarya</taxon>
        <taxon>Ascomycota</taxon>
        <taxon>Saccharomycotina</taxon>
        <taxon>Saccharomycetes</taxon>
        <taxon>Saccharomycetales</taxon>
        <taxon>Saccharomycetaceae</taxon>
        <taxon>Arxiozyma</taxon>
    </lineage>
</organism>
<keyword evidence="2" id="KW-0805">Transcription regulation</keyword>
<dbReference type="InterPro" id="IPR033896">
    <property type="entry name" value="MEF2-like_N"/>
</dbReference>
<dbReference type="InterPro" id="IPR036879">
    <property type="entry name" value="TF_MADSbox_sf"/>
</dbReference>
<feature type="compositionally biased region" description="Polar residues" evidence="7">
    <location>
        <begin position="161"/>
        <end position="176"/>
    </location>
</feature>
<feature type="compositionally biased region" description="Low complexity" evidence="7">
    <location>
        <begin position="235"/>
        <end position="250"/>
    </location>
</feature>
<keyword evidence="3" id="KW-0238">DNA-binding</keyword>
<accession>A0AAN7WSY2</accession>
<dbReference type="SMART" id="SM00432">
    <property type="entry name" value="MADS"/>
    <property type="match status" value="1"/>
</dbReference>
<dbReference type="GO" id="GO:0000981">
    <property type="term" value="F:DNA-binding transcription factor activity, RNA polymerase II-specific"/>
    <property type="evidence" value="ECO:0007669"/>
    <property type="project" value="TreeGrafter"/>
</dbReference>
<dbReference type="GO" id="GO:0008301">
    <property type="term" value="F:DNA binding, bending"/>
    <property type="evidence" value="ECO:0007669"/>
    <property type="project" value="UniProtKB-ARBA"/>
</dbReference>
<dbReference type="Proteomes" id="UP001306508">
    <property type="component" value="Unassembled WGS sequence"/>
</dbReference>
<feature type="compositionally biased region" description="Low complexity" evidence="7">
    <location>
        <begin position="109"/>
        <end position="120"/>
    </location>
</feature>
<protein>
    <recommendedName>
        <fullName evidence="8">MADS-box domain-containing protein</fullName>
    </recommendedName>
</protein>
<dbReference type="PANTHER" id="PTHR11945">
    <property type="entry name" value="MADS BOX PROTEIN"/>
    <property type="match status" value="1"/>
</dbReference>
<feature type="compositionally biased region" description="Low complexity" evidence="7">
    <location>
        <begin position="177"/>
        <end position="217"/>
    </location>
</feature>
<proteinExistence type="inferred from homology"/>
<name>A0AAN7WSY2_9SACH</name>
<gene>
    <name evidence="9" type="ORF">RI543_002865</name>
</gene>
<dbReference type="PANTHER" id="PTHR11945:SF534">
    <property type="entry name" value="MYOCYTE-SPECIFIC ENHANCER FACTOR 2"/>
    <property type="match status" value="1"/>
</dbReference>
<feature type="region of interest" description="Disordered" evidence="7">
    <location>
        <begin position="109"/>
        <end position="149"/>
    </location>
</feature>
<comment type="similarity">
    <text evidence="6">Belongs to the MEF2 family.</text>
</comment>
<evidence type="ECO:0000313" key="10">
    <source>
        <dbReference type="Proteomes" id="UP001306508"/>
    </source>
</evidence>
<feature type="region of interest" description="Disordered" evidence="7">
    <location>
        <begin position="310"/>
        <end position="329"/>
    </location>
</feature>
<comment type="caution">
    <text evidence="9">The sequence shown here is derived from an EMBL/GenBank/DDBJ whole genome shotgun (WGS) entry which is preliminary data.</text>
</comment>
<dbReference type="SUPFAM" id="SSF55455">
    <property type="entry name" value="SRF-like"/>
    <property type="match status" value="1"/>
</dbReference>
<dbReference type="Pfam" id="PF00319">
    <property type="entry name" value="SRF-TF"/>
    <property type="match status" value="1"/>
</dbReference>
<feature type="region of interest" description="Disordered" evidence="7">
    <location>
        <begin position="423"/>
        <end position="457"/>
    </location>
</feature>
<evidence type="ECO:0000313" key="9">
    <source>
        <dbReference type="EMBL" id="KAK5779743.1"/>
    </source>
</evidence>
<dbReference type="CDD" id="cd00265">
    <property type="entry name" value="MADS_MEF2_like"/>
    <property type="match status" value="1"/>
</dbReference>
<evidence type="ECO:0000256" key="5">
    <source>
        <dbReference type="ARBA" id="ARBA00023242"/>
    </source>
</evidence>
<evidence type="ECO:0000256" key="2">
    <source>
        <dbReference type="ARBA" id="ARBA00023015"/>
    </source>
</evidence>
<feature type="compositionally biased region" description="Polar residues" evidence="7">
    <location>
        <begin position="135"/>
        <end position="148"/>
    </location>
</feature>
<dbReference type="GO" id="GO:0005634">
    <property type="term" value="C:nucleus"/>
    <property type="evidence" value="ECO:0007669"/>
    <property type="project" value="UniProtKB-SubCell"/>
</dbReference>
<feature type="compositionally biased region" description="Polar residues" evidence="7">
    <location>
        <begin position="423"/>
        <end position="432"/>
    </location>
</feature>
<feature type="compositionally biased region" description="Low complexity" evidence="7">
    <location>
        <begin position="433"/>
        <end position="457"/>
    </location>
</feature>
<keyword evidence="10" id="KW-1185">Reference proteome</keyword>
<sequence>MGRRKIEIEPITDERNRTVTFIKRKAGLFKKAHELAVLCQVDVALIILGHNNTFYEFSSVDTNDLLDHYQNDKSMLHDIRDPSFYGKNFAKKKCIHNHDHDHITTTTATINNSTKTTASADSNPKSMTNHKSKRSLSLLTNSHSNPNHLNKKFRVELNNTSHPIMTNNSSNTVGTKNSLSNVIDSNSSSTSKDAKLLSLLNSDSNSNSNPSSLSSSNSHKKSSSRPILRVQIPHSNMTINNTSNNNTTSSADSIKNEFSDINPNVYGNTSPQNYRMLSSDITTINNQHINLSKQSSILNKNSDPSNLLKHNQTNSTNTTDNALKMPNSSTTFSSTNGLLPLSAMSPYIATLLQNSNFHPPLIRTNTNNIITTTTASTKTATPTDTQNGINKFGLKLNINKINSSQKYPQQNIPNKPLSSIYSLASTSNSSPHNGNASNINSNNNNNNNNNNTSNTSLLSGPLSSKYINDLMIPSPTVFSNWNVNLGIQSAGAKLTVPPNPIRLANNTSIASTPISNSNIGTTIGATNSTIINNNSNNNRSNNMNDVSSSSSSSLVLVAQGYDLNNGNTGLTPYIGIGQTPLTNRFFNFSTSDINSPDTQVRKNETLTTATTPTTNTTTSVTTTTNIPNNVNNIKTESIDTPTLDKDNKN</sequence>
<dbReference type="InterPro" id="IPR002100">
    <property type="entry name" value="TF_MADSbox"/>
</dbReference>
<dbReference type="GO" id="GO:0000978">
    <property type="term" value="F:RNA polymerase II cis-regulatory region sequence-specific DNA binding"/>
    <property type="evidence" value="ECO:0007669"/>
    <property type="project" value="TreeGrafter"/>
</dbReference>
<evidence type="ECO:0000256" key="6">
    <source>
        <dbReference type="ARBA" id="ARBA00025805"/>
    </source>
</evidence>
<evidence type="ECO:0000256" key="1">
    <source>
        <dbReference type="ARBA" id="ARBA00004123"/>
    </source>
</evidence>
<dbReference type="GO" id="GO:0033554">
    <property type="term" value="P:cellular response to stress"/>
    <property type="evidence" value="ECO:0007669"/>
    <property type="project" value="UniProtKB-ARBA"/>
</dbReference>
<reference evidence="10" key="1">
    <citation type="submission" date="2023-07" db="EMBL/GenBank/DDBJ databases">
        <title>A draft genome of Kazachstania heterogenica Y-27499.</title>
        <authorList>
            <person name="Donic C."/>
            <person name="Kralova J.S."/>
            <person name="Fidel L."/>
            <person name="Ben-Dor S."/>
            <person name="Jung S."/>
        </authorList>
    </citation>
    <scope>NUCLEOTIDE SEQUENCE [LARGE SCALE GENOMIC DNA]</scope>
    <source>
        <strain evidence="10">Y27499</strain>
    </source>
</reference>
<dbReference type="GO" id="GO:0045944">
    <property type="term" value="P:positive regulation of transcription by RNA polymerase II"/>
    <property type="evidence" value="ECO:0007669"/>
    <property type="project" value="InterPro"/>
</dbReference>
<dbReference type="FunFam" id="3.40.1810.10:FF:000013">
    <property type="entry name" value="Transcription factor, MADS-box"/>
    <property type="match status" value="1"/>
</dbReference>
<dbReference type="AlphaFoldDB" id="A0AAN7WSY2"/>
<evidence type="ECO:0000256" key="4">
    <source>
        <dbReference type="ARBA" id="ARBA00023163"/>
    </source>
</evidence>
<evidence type="ECO:0000259" key="8">
    <source>
        <dbReference type="PROSITE" id="PS50066"/>
    </source>
</evidence>
<keyword evidence="5" id="KW-0539">Nucleus</keyword>
<dbReference type="EMBL" id="JAWIZZ010000046">
    <property type="protein sequence ID" value="KAK5779743.1"/>
    <property type="molecule type" value="Genomic_DNA"/>
</dbReference>
<dbReference type="PRINTS" id="PR00404">
    <property type="entry name" value="MADSDOMAIN"/>
</dbReference>
<feature type="region of interest" description="Disordered" evidence="7">
    <location>
        <begin position="609"/>
        <end position="649"/>
    </location>
</feature>
<feature type="domain" description="MADS-box" evidence="8">
    <location>
        <begin position="1"/>
        <end position="61"/>
    </location>
</feature>
<dbReference type="Gene3D" id="3.40.1810.10">
    <property type="entry name" value="Transcription factor, MADS-box"/>
    <property type="match status" value="1"/>
</dbReference>
<dbReference type="PROSITE" id="PS00350">
    <property type="entry name" value="MADS_BOX_1"/>
    <property type="match status" value="1"/>
</dbReference>
<evidence type="ECO:0000256" key="7">
    <source>
        <dbReference type="SAM" id="MobiDB-lite"/>
    </source>
</evidence>
<feature type="region of interest" description="Disordered" evidence="7">
    <location>
        <begin position="161"/>
        <end position="255"/>
    </location>
</feature>
<evidence type="ECO:0000256" key="3">
    <source>
        <dbReference type="ARBA" id="ARBA00023125"/>
    </source>
</evidence>
<comment type="subcellular location">
    <subcellularLocation>
        <location evidence="1">Nucleus</location>
    </subcellularLocation>
</comment>
<dbReference type="PROSITE" id="PS50066">
    <property type="entry name" value="MADS_BOX_2"/>
    <property type="match status" value="1"/>
</dbReference>